<dbReference type="PANTHER" id="PTHR46696:SF1">
    <property type="entry name" value="CYTOCHROME P450 YJIB-RELATED"/>
    <property type="match status" value="1"/>
</dbReference>
<evidence type="ECO:0000256" key="4">
    <source>
        <dbReference type="SAM" id="MobiDB-lite"/>
    </source>
</evidence>
<dbReference type="SUPFAM" id="SSF48264">
    <property type="entry name" value="Cytochrome P450"/>
    <property type="match status" value="1"/>
</dbReference>
<gene>
    <name evidence="5" type="ORF">FHW16_005229</name>
</gene>
<dbReference type="PROSITE" id="PS00086">
    <property type="entry name" value="CYTOCHROME_P450"/>
    <property type="match status" value="1"/>
</dbReference>
<evidence type="ECO:0000313" key="6">
    <source>
        <dbReference type="Proteomes" id="UP000549052"/>
    </source>
</evidence>
<feature type="region of interest" description="Disordered" evidence="4">
    <location>
        <begin position="1"/>
        <end position="25"/>
    </location>
</feature>
<dbReference type="InterPro" id="IPR001128">
    <property type="entry name" value="Cyt_P450"/>
</dbReference>
<evidence type="ECO:0000256" key="2">
    <source>
        <dbReference type="ARBA" id="ARBA00010617"/>
    </source>
</evidence>
<keyword evidence="3" id="KW-0408">Iron</keyword>
<dbReference type="PANTHER" id="PTHR46696">
    <property type="entry name" value="P450, PUTATIVE (EUROFUNG)-RELATED"/>
    <property type="match status" value="1"/>
</dbReference>
<dbReference type="Proteomes" id="UP000549052">
    <property type="component" value="Unassembled WGS sequence"/>
</dbReference>
<dbReference type="AlphaFoldDB" id="A0A839ETH5"/>
<proteinExistence type="inferred from homology"/>
<dbReference type="Gene3D" id="1.10.630.10">
    <property type="entry name" value="Cytochrome P450"/>
    <property type="match status" value="1"/>
</dbReference>
<evidence type="ECO:0000313" key="5">
    <source>
        <dbReference type="EMBL" id="MBA8881488.1"/>
    </source>
</evidence>
<sequence>MPSEVNEKLQTQLSEPSHVRAAPSHPDPYPYYARLAVQKPLFREEQSGAWVAASAAMVKSVLMNDDCRTRPFYEPVPGSIEGTAMAEIFRYLVRMNDGENHRRDRGAVAASLQGICTGQVVSLAKNMATELTDLIEPKRNAEQLTRFMFSLPAFVIGALLGIPREKIEAVAHWVGDYSAAATAAVTGVPLLDAKLIQTGSHAASQLLVVFRMMLEALDKNSGTLLALQHRKAQQMGNYDANAVIANGIGYMAQGCVACSTVIGNTLLALSRNTAIQAKVDRNPTLLANVVQEVLRCDPTTHSTLRFVSRDTAIAGQKMQQGDTIIVLLAAASRDPTLNPEPNVFDIFRPNRKYLEFSVGSHACPGVEVATLVAEAAIKHLLDIGLDVEGLADHVSYRASAHVRIPIFNC</sequence>
<dbReference type="GO" id="GO:0016705">
    <property type="term" value="F:oxidoreductase activity, acting on paired donors, with incorporation or reduction of molecular oxygen"/>
    <property type="evidence" value="ECO:0007669"/>
    <property type="project" value="InterPro"/>
</dbReference>
<keyword evidence="3" id="KW-0349">Heme</keyword>
<dbReference type="RefSeq" id="WP_182552052.1">
    <property type="nucleotide sequence ID" value="NZ_JACGXN010000014.1"/>
</dbReference>
<protein>
    <submittedName>
        <fullName evidence="5">Cytochrome P450</fullName>
    </submittedName>
</protein>
<evidence type="ECO:0000256" key="3">
    <source>
        <dbReference type="RuleBase" id="RU000461"/>
    </source>
</evidence>
<dbReference type="InterPro" id="IPR002397">
    <property type="entry name" value="Cyt_P450_B"/>
</dbReference>
<comment type="cofactor">
    <cofactor evidence="1">
        <name>heme</name>
        <dbReference type="ChEBI" id="CHEBI:30413"/>
    </cofactor>
</comment>
<keyword evidence="3" id="KW-0503">Monooxygenase</keyword>
<keyword evidence="3" id="KW-0560">Oxidoreductase</keyword>
<dbReference type="InterPro" id="IPR017972">
    <property type="entry name" value="Cyt_P450_CS"/>
</dbReference>
<keyword evidence="6" id="KW-1185">Reference proteome</keyword>
<reference evidence="5 6" key="1">
    <citation type="submission" date="2020-07" db="EMBL/GenBank/DDBJ databases">
        <title>Genomic Encyclopedia of Type Strains, Phase IV (KMG-V): Genome sequencing to study the core and pangenomes of soil and plant-associated prokaryotes.</title>
        <authorList>
            <person name="Whitman W."/>
        </authorList>
    </citation>
    <scope>NUCLEOTIDE SEQUENCE [LARGE SCALE GENOMIC DNA]</scope>
    <source>
        <strain evidence="5 6">AN3</strain>
    </source>
</reference>
<organism evidence="5 6">
    <name type="scientific">Phyllobacterium myrsinacearum</name>
    <dbReference type="NCBI Taxonomy" id="28101"/>
    <lineage>
        <taxon>Bacteria</taxon>
        <taxon>Pseudomonadati</taxon>
        <taxon>Pseudomonadota</taxon>
        <taxon>Alphaproteobacteria</taxon>
        <taxon>Hyphomicrobiales</taxon>
        <taxon>Phyllobacteriaceae</taxon>
        <taxon>Phyllobacterium</taxon>
    </lineage>
</organism>
<dbReference type="EMBL" id="JACGXN010000014">
    <property type="protein sequence ID" value="MBA8881488.1"/>
    <property type="molecule type" value="Genomic_DNA"/>
</dbReference>
<accession>A0A839ETH5</accession>
<dbReference type="GO" id="GO:0005506">
    <property type="term" value="F:iron ion binding"/>
    <property type="evidence" value="ECO:0007669"/>
    <property type="project" value="InterPro"/>
</dbReference>
<comment type="similarity">
    <text evidence="2 3">Belongs to the cytochrome P450 family.</text>
</comment>
<comment type="caution">
    <text evidence="5">The sequence shown here is derived from an EMBL/GenBank/DDBJ whole genome shotgun (WGS) entry which is preliminary data.</text>
</comment>
<keyword evidence="3" id="KW-0479">Metal-binding</keyword>
<dbReference type="InterPro" id="IPR036396">
    <property type="entry name" value="Cyt_P450_sf"/>
</dbReference>
<dbReference type="Pfam" id="PF00067">
    <property type="entry name" value="p450"/>
    <property type="match status" value="1"/>
</dbReference>
<dbReference type="PRINTS" id="PR00359">
    <property type="entry name" value="BP450"/>
</dbReference>
<dbReference type="GO" id="GO:0004497">
    <property type="term" value="F:monooxygenase activity"/>
    <property type="evidence" value="ECO:0007669"/>
    <property type="project" value="UniProtKB-KW"/>
</dbReference>
<dbReference type="CDD" id="cd11036">
    <property type="entry name" value="AknT-like"/>
    <property type="match status" value="1"/>
</dbReference>
<evidence type="ECO:0000256" key="1">
    <source>
        <dbReference type="ARBA" id="ARBA00001971"/>
    </source>
</evidence>
<name>A0A839ETH5_9HYPH</name>
<dbReference type="GO" id="GO:0020037">
    <property type="term" value="F:heme binding"/>
    <property type="evidence" value="ECO:0007669"/>
    <property type="project" value="InterPro"/>
</dbReference>